<organism evidence="1">
    <name type="scientific">Vibrio coralliilyticus</name>
    <dbReference type="NCBI Taxonomy" id="190893"/>
    <lineage>
        <taxon>Bacteria</taxon>
        <taxon>Pseudomonadati</taxon>
        <taxon>Pseudomonadota</taxon>
        <taxon>Gammaproteobacteria</taxon>
        <taxon>Vibrionales</taxon>
        <taxon>Vibrionaceae</taxon>
        <taxon>Vibrio</taxon>
    </lineage>
</organism>
<dbReference type="AlphaFoldDB" id="A0A837G695"/>
<dbReference type="EMBL" id="JXXR01000012">
    <property type="protein sequence ID" value="KJY72771.1"/>
    <property type="molecule type" value="Genomic_DNA"/>
</dbReference>
<dbReference type="RefSeq" id="WP_045985970.1">
    <property type="nucleotide sequence ID" value="NZ_CP063052.1"/>
</dbReference>
<accession>A0A837G695</accession>
<sequence>MKIMTKIASIAVAIAFSSFTHAAIGNYKVVLIHGFQSDQLQSKPDAAQVELEGEDYWKEYWLQYADARIDWPAYERVEGKISSEYAWPKLQELSRNGTCQSGCIFVTHSAGDLVARYLLDNQENWLTNAGLEPLNVVATYDFAGAGGGSELGDIVVNIIEGGGWTNSAMRYAISLWLGEMPNQENSGVLNDLKVSNARQIARLSEHRIPRIRFIGNGTDYFKTTSAFLPGNDDGVVAAHSACGAAESGSYDSCSTSLAMNGKIASQSKGVSNFMPEHYPLIMGDDYSHSDVVGPKHKGEVTSSVTDVTLANGQSVGVTTYKENGWWGTKYLYVQGSNKDTMSEIAVGLN</sequence>
<protein>
    <submittedName>
        <fullName evidence="1">Uncharacterized protein</fullName>
    </submittedName>
</protein>
<comment type="caution">
    <text evidence="1">The sequence shown here is derived from an EMBL/GenBank/DDBJ whole genome shotgun (WGS) entry which is preliminary data.</text>
</comment>
<gene>
    <name evidence="1" type="ORF">TW71_11395</name>
</gene>
<name>A0A837G695_9VIBR</name>
<proteinExistence type="predicted"/>
<evidence type="ECO:0000313" key="1">
    <source>
        <dbReference type="EMBL" id="KJY72771.1"/>
    </source>
</evidence>
<reference evidence="1" key="1">
    <citation type="journal article" date="2015" name="BMC Genomics">
        <title>Genome mining reveals unlocked bioactive potential of marine Gram-negative bacteria.</title>
        <authorList>
            <person name="Machado H."/>
            <person name="Sonnenschein E.C."/>
            <person name="Melchiorsen J."/>
            <person name="Gram L."/>
        </authorList>
    </citation>
    <scope>NUCLEOTIDE SEQUENCE</scope>
    <source>
        <strain evidence="1">S2052</strain>
    </source>
</reference>